<name>A0ACC0M0P4_RHOML</name>
<keyword evidence="2" id="KW-1185">Reference proteome</keyword>
<gene>
    <name evidence="1" type="ORF">RHMOL_Rhmol10G0093200</name>
</gene>
<sequence length="174" mass="20431">MVNRLTSMFTMLMRKALVRVLYKWRLMELLIWSLLLARTLRTPWDMVVLLNLLSGNLVRYSRAMIRLIYVQRILRRKVMRSMLNRPPLWKSQVRMRASPPLALRNSILLKRARKMMDTGTLLGVKYHGGTKLNLKKYVEIQLENFAEKENGDFDVLEDGEIADLDEGASFSLEF</sequence>
<organism evidence="1 2">
    <name type="scientific">Rhododendron molle</name>
    <name type="common">Chinese azalea</name>
    <name type="synonym">Azalea mollis</name>
    <dbReference type="NCBI Taxonomy" id="49168"/>
    <lineage>
        <taxon>Eukaryota</taxon>
        <taxon>Viridiplantae</taxon>
        <taxon>Streptophyta</taxon>
        <taxon>Embryophyta</taxon>
        <taxon>Tracheophyta</taxon>
        <taxon>Spermatophyta</taxon>
        <taxon>Magnoliopsida</taxon>
        <taxon>eudicotyledons</taxon>
        <taxon>Gunneridae</taxon>
        <taxon>Pentapetalae</taxon>
        <taxon>asterids</taxon>
        <taxon>Ericales</taxon>
        <taxon>Ericaceae</taxon>
        <taxon>Ericoideae</taxon>
        <taxon>Rhodoreae</taxon>
        <taxon>Rhododendron</taxon>
    </lineage>
</organism>
<evidence type="ECO:0000313" key="1">
    <source>
        <dbReference type="EMBL" id="KAI8534479.1"/>
    </source>
</evidence>
<accession>A0ACC0M0P4</accession>
<reference evidence="1" key="1">
    <citation type="submission" date="2022-02" db="EMBL/GenBank/DDBJ databases">
        <title>Plant Genome Project.</title>
        <authorList>
            <person name="Zhang R.-G."/>
        </authorList>
    </citation>
    <scope>NUCLEOTIDE SEQUENCE</scope>
    <source>
        <strain evidence="1">AT1</strain>
    </source>
</reference>
<comment type="caution">
    <text evidence="1">The sequence shown here is derived from an EMBL/GenBank/DDBJ whole genome shotgun (WGS) entry which is preliminary data.</text>
</comment>
<protein>
    <submittedName>
        <fullName evidence="1">Uncharacterized protein</fullName>
    </submittedName>
</protein>
<dbReference type="Proteomes" id="UP001062846">
    <property type="component" value="Chromosome 10"/>
</dbReference>
<evidence type="ECO:0000313" key="2">
    <source>
        <dbReference type="Proteomes" id="UP001062846"/>
    </source>
</evidence>
<dbReference type="EMBL" id="CM046397">
    <property type="protein sequence ID" value="KAI8534479.1"/>
    <property type="molecule type" value="Genomic_DNA"/>
</dbReference>
<proteinExistence type="predicted"/>